<dbReference type="InterPro" id="IPR036388">
    <property type="entry name" value="WH-like_DNA-bd_sf"/>
</dbReference>
<dbReference type="Gene3D" id="1.10.10.10">
    <property type="entry name" value="Winged helix-like DNA-binding domain superfamily/Winged helix DNA-binding domain"/>
    <property type="match status" value="1"/>
</dbReference>
<dbReference type="GeneID" id="8382812"/>
<evidence type="ECO:0008006" key="4">
    <source>
        <dbReference type="Google" id="ProtNLM"/>
    </source>
</evidence>
<feature type="compositionally biased region" description="Low complexity" evidence="1">
    <location>
        <begin position="442"/>
        <end position="456"/>
    </location>
</feature>
<dbReference type="eggNOG" id="arCOG02257">
    <property type="taxonomic scope" value="Archaea"/>
</dbReference>
<feature type="region of interest" description="Disordered" evidence="1">
    <location>
        <begin position="1"/>
        <end position="20"/>
    </location>
</feature>
<dbReference type="RefSeq" id="WP_015788313.1">
    <property type="nucleotide sequence ID" value="NC_013158.1"/>
</dbReference>
<feature type="compositionally biased region" description="Acidic residues" evidence="1">
    <location>
        <begin position="334"/>
        <end position="348"/>
    </location>
</feature>
<evidence type="ECO:0000313" key="2">
    <source>
        <dbReference type="EMBL" id="ACV10732.1"/>
    </source>
</evidence>
<evidence type="ECO:0000256" key="1">
    <source>
        <dbReference type="SAM" id="MobiDB-lite"/>
    </source>
</evidence>
<sequence>MSAENGDGDADDGGDDSPGRREVAYRVFAAEFDDSDFDYSESDADRAPNYVVTPTGARVNRLFAVGVLTEVSPAGEDVLRARIADPTGTFVVYAGQYQPDAQTFLERAEPPAYVAVTGKARTFQPDDSDVVYTSIRPESLNEVDEVTRDRWTVGAAEATLERVGTMATAMELDVRGDELRAALDERGVEPGLAAGIPLALDHYGTTPGYLAAMRTLATSALEVVAGERSEVESLSLSPDQGGDADLDALAETASIGEPAGETVGTAEQGESPATENEETPSTGETTSTVDTSASTADASPSADDTASTTADSDAGAASEESASASTADVSGESDAAEGDGFDSDETPEAESATETSEERSETDTDTQAAETDTPTDDPSEDTADLEDFDGEFELDEDEREQIKDEFGTEFTSGAEVDEPGEAGIETPDEPIEPETAGDDEGTPATEETADEAAPAAEKTDTTTEGEPEPAAEEPGSEELASGADESAAEPEDIDLEDAAMEAMATLDDGDGADREAVIERVQDAHGVDAADVEDAIQDALMNGRCYEPSDGRLKSI</sequence>
<feature type="compositionally biased region" description="Acidic residues" evidence="1">
    <location>
        <begin position="415"/>
        <end position="441"/>
    </location>
</feature>
<dbReference type="KEGG" id="hut:Huta_0545"/>
<dbReference type="AlphaFoldDB" id="C7NSS1"/>
<dbReference type="STRING" id="519442.Huta_0545"/>
<feature type="region of interest" description="Disordered" evidence="1">
    <location>
        <begin position="255"/>
        <end position="494"/>
    </location>
</feature>
<dbReference type="HOGENOM" id="CLU_489691_0_0_2"/>
<gene>
    <name evidence="2" type="ordered locus">Huta_0545</name>
</gene>
<feature type="compositionally biased region" description="Acidic residues" evidence="1">
    <location>
        <begin position="1"/>
        <end position="15"/>
    </location>
</feature>
<organism evidence="2 3">
    <name type="scientific">Halorhabdus utahensis (strain DSM 12940 / JCM 11049 / AX-2)</name>
    <dbReference type="NCBI Taxonomy" id="519442"/>
    <lineage>
        <taxon>Archaea</taxon>
        <taxon>Methanobacteriati</taxon>
        <taxon>Methanobacteriota</taxon>
        <taxon>Stenosarchaea group</taxon>
        <taxon>Halobacteria</taxon>
        <taxon>Halobacteriales</taxon>
        <taxon>Haloarculaceae</taxon>
        <taxon>Halorhabdus</taxon>
    </lineage>
</organism>
<proteinExistence type="predicted"/>
<accession>C7NSS1</accession>
<dbReference type="EMBL" id="CP001687">
    <property type="protein sequence ID" value="ACV10732.1"/>
    <property type="molecule type" value="Genomic_DNA"/>
</dbReference>
<protein>
    <recommendedName>
        <fullName evidence="4">Rpa-associated protein</fullName>
    </recommendedName>
</protein>
<dbReference type="OrthoDB" id="214631at2157"/>
<feature type="compositionally biased region" description="Acidic residues" evidence="1">
    <location>
        <begin position="373"/>
        <end position="399"/>
    </location>
</feature>
<feature type="compositionally biased region" description="Acidic residues" evidence="1">
    <location>
        <begin position="463"/>
        <end position="476"/>
    </location>
</feature>
<keyword evidence="3" id="KW-1185">Reference proteome</keyword>
<feature type="compositionally biased region" description="Low complexity" evidence="1">
    <location>
        <begin position="279"/>
        <end position="330"/>
    </location>
</feature>
<dbReference type="Proteomes" id="UP000002071">
    <property type="component" value="Chromosome"/>
</dbReference>
<reference evidence="2 3" key="1">
    <citation type="journal article" date="2009" name="Stand. Genomic Sci.">
        <title>Complete genome sequence of Halorhabdus utahensis type strain (AX-2).</title>
        <authorList>
            <person name="Anderson I."/>
            <person name="Tindall B.J."/>
            <person name="Pomrenke H."/>
            <person name="Goker M."/>
            <person name="Lapidus A."/>
            <person name="Nolan M."/>
            <person name="Copeland A."/>
            <person name="Glavina Del Rio T."/>
            <person name="Chen F."/>
            <person name="Tice H."/>
            <person name="Cheng J.F."/>
            <person name="Lucas S."/>
            <person name="Chertkov O."/>
            <person name="Bruce D."/>
            <person name="Brettin T."/>
            <person name="Detter J.C."/>
            <person name="Han C."/>
            <person name="Goodwin L."/>
            <person name="Land M."/>
            <person name="Hauser L."/>
            <person name="Chang Y.J."/>
            <person name="Jeffries C.D."/>
            <person name="Pitluck S."/>
            <person name="Pati A."/>
            <person name="Mavromatis K."/>
            <person name="Ivanova N."/>
            <person name="Ovchinnikova G."/>
            <person name="Chen A."/>
            <person name="Palaniappan K."/>
            <person name="Chain P."/>
            <person name="Rohde M."/>
            <person name="Bristow J."/>
            <person name="Eisen J.A."/>
            <person name="Markowitz V."/>
            <person name="Hugenholtz P."/>
            <person name="Kyrpides N.C."/>
            <person name="Klenk H.P."/>
        </authorList>
    </citation>
    <scope>NUCLEOTIDE SEQUENCE [LARGE SCALE GENOMIC DNA]</scope>
    <source>
        <strain evidence="3">DSM 12940 / JCM 11049 / AX-2</strain>
    </source>
</reference>
<name>C7NSS1_HALUD</name>
<evidence type="ECO:0000313" key="3">
    <source>
        <dbReference type="Proteomes" id="UP000002071"/>
    </source>
</evidence>
<dbReference type="eggNOG" id="arCOG02258">
    <property type="taxonomic scope" value="Archaea"/>
</dbReference>